<proteinExistence type="predicted"/>
<sequence>MYTKDADMLVRLWYILLGGTFRPQCLN</sequence>
<organism evidence="1">
    <name type="scientific">Rhizophora mucronata</name>
    <name type="common">Asiatic mangrove</name>
    <dbReference type="NCBI Taxonomy" id="61149"/>
    <lineage>
        <taxon>Eukaryota</taxon>
        <taxon>Viridiplantae</taxon>
        <taxon>Streptophyta</taxon>
        <taxon>Embryophyta</taxon>
        <taxon>Tracheophyta</taxon>
        <taxon>Spermatophyta</taxon>
        <taxon>Magnoliopsida</taxon>
        <taxon>eudicotyledons</taxon>
        <taxon>Gunneridae</taxon>
        <taxon>Pentapetalae</taxon>
        <taxon>rosids</taxon>
        <taxon>fabids</taxon>
        <taxon>Malpighiales</taxon>
        <taxon>Rhizophoraceae</taxon>
        <taxon>Rhizophora</taxon>
    </lineage>
</organism>
<accession>A0A2P2NAZ9</accession>
<reference evidence="1" key="1">
    <citation type="submission" date="2018-02" db="EMBL/GenBank/DDBJ databases">
        <title>Rhizophora mucronata_Transcriptome.</title>
        <authorList>
            <person name="Meera S.P."/>
            <person name="Sreeshan A."/>
            <person name="Augustine A."/>
        </authorList>
    </citation>
    <scope>NUCLEOTIDE SEQUENCE</scope>
    <source>
        <tissue evidence="1">Leaf</tissue>
    </source>
</reference>
<dbReference type="AlphaFoldDB" id="A0A2P2NAZ9"/>
<evidence type="ECO:0000313" key="1">
    <source>
        <dbReference type="EMBL" id="MBX39638.1"/>
    </source>
</evidence>
<dbReference type="EMBL" id="GGEC01059154">
    <property type="protein sequence ID" value="MBX39638.1"/>
    <property type="molecule type" value="Transcribed_RNA"/>
</dbReference>
<name>A0A2P2NAZ9_RHIMU</name>
<protein>
    <submittedName>
        <fullName evidence="1">Uncharacterized protein</fullName>
    </submittedName>
</protein>